<evidence type="ECO:0000313" key="3">
    <source>
        <dbReference type="Proteomes" id="UP000318416"/>
    </source>
</evidence>
<organism evidence="2 3">
    <name type="scientific">Kitasatospora atroaurantiaca</name>
    <dbReference type="NCBI Taxonomy" id="285545"/>
    <lineage>
        <taxon>Bacteria</taxon>
        <taxon>Bacillati</taxon>
        <taxon>Actinomycetota</taxon>
        <taxon>Actinomycetes</taxon>
        <taxon>Kitasatosporales</taxon>
        <taxon>Streptomycetaceae</taxon>
        <taxon>Kitasatospora</taxon>
    </lineage>
</organism>
<dbReference type="Gene3D" id="1.10.10.10">
    <property type="entry name" value="Winged helix-like DNA-binding domain superfamily/Winged helix DNA-binding domain"/>
    <property type="match status" value="1"/>
</dbReference>
<dbReference type="Proteomes" id="UP000318416">
    <property type="component" value="Unassembled WGS sequence"/>
</dbReference>
<dbReference type="CDD" id="cd00090">
    <property type="entry name" value="HTH_ARSR"/>
    <property type="match status" value="1"/>
</dbReference>
<gene>
    <name evidence="2" type="ORF">FB465_0469</name>
</gene>
<evidence type="ECO:0000313" key="2">
    <source>
        <dbReference type="EMBL" id="TWE15568.1"/>
    </source>
</evidence>
<dbReference type="SUPFAM" id="SSF46785">
    <property type="entry name" value="Winged helix' DNA-binding domain"/>
    <property type="match status" value="1"/>
</dbReference>
<keyword evidence="3" id="KW-1185">Reference proteome</keyword>
<comment type="caution">
    <text evidence="2">The sequence shown here is derived from an EMBL/GenBank/DDBJ whole genome shotgun (WGS) entry which is preliminary data.</text>
</comment>
<feature type="region of interest" description="Disordered" evidence="1">
    <location>
        <begin position="242"/>
        <end position="273"/>
    </location>
</feature>
<feature type="compositionally biased region" description="Basic and acidic residues" evidence="1">
    <location>
        <begin position="242"/>
        <end position="260"/>
    </location>
</feature>
<dbReference type="InterPro" id="IPR036390">
    <property type="entry name" value="WH_DNA-bd_sf"/>
</dbReference>
<dbReference type="InterPro" id="IPR011991">
    <property type="entry name" value="ArsR-like_HTH"/>
</dbReference>
<reference evidence="2 3" key="1">
    <citation type="submission" date="2019-06" db="EMBL/GenBank/DDBJ databases">
        <title>Sequencing the genomes of 1000 actinobacteria strains.</title>
        <authorList>
            <person name="Klenk H.-P."/>
        </authorList>
    </citation>
    <scope>NUCLEOTIDE SEQUENCE [LARGE SCALE GENOMIC DNA]</scope>
    <source>
        <strain evidence="2 3">DSM 41649</strain>
    </source>
</reference>
<evidence type="ECO:0000256" key="1">
    <source>
        <dbReference type="SAM" id="MobiDB-lite"/>
    </source>
</evidence>
<feature type="compositionally biased region" description="Basic and acidic residues" evidence="1">
    <location>
        <begin position="136"/>
        <end position="148"/>
    </location>
</feature>
<feature type="region of interest" description="Disordered" evidence="1">
    <location>
        <begin position="128"/>
        <end position="157"/>
    </location>
</feature>
<dbReference type="EMBL" id="VIVR01000001">
    <property type="protein sequence ID" value="TWE15568.1"/>
    <property type="molecule type" value="Genomic_DNA"/>
</dbReference>
<sequence>MATDHSQPEPASDAAIESVSVLSDDLRRQMYAFIRRARRPVTRDEAAETVGISRKLAAFHLDKLVDTGLLRARYGAPGGIRKVGRQPKVYEPTDEDIRVSIPERRPDVLAEILIDAVLAEEPGENGKAAALRTARRRGEELGTDERGRTRPGRLGPERSLTLSEAVLERYGFEPTREKPAKVRLLNCPFHPLAARSPELVCGINHAFLDGFLTGLEAGGVEAVLAPRPGQCCVELRAASEGSHTDLRHADHDGSCTRDPETPPAGPSSHGPHA</sequence>
<dbReference type="AlphaFoldDB" id="A0A561EIY0"/>
<accession>A0A561EIY0</accession>
<dbReference type="RefSeq" id="WP_246192456.1">
    <property type="nucleotide sequence ID" value="NZ_BAAABR010000028.1"/>
</dbReference>
<dbReference type="InterPro" id="IPR036388">
    <property type="entry name" value="WH-like_DNA-bd_sf"/>
</dbReference>
<protein>
    <submittedName>
        <fullName evidence="2">Putative ArsR family transcriptional regulator</fullName>
    </submittedName>
</protein>
<name>A0A561EIY0_9ACTN</name>
<proteinExistence type="predicted"/>